<dbReference type="InterPro" id="IPR018311">
    <property type="entry name" value="Autoind_synth_CS"/>
</dbReference>
<dbReference type="PRINTS" id="PR01549">
    <property type="entry name" value="AUTOINDCRSYN"/>
</dbReference>
<evidence type="ECO:0000256" key="5">
    <source>
        <dbReference type="ARBA" id="ARBA00022691"/>
    </source>
</evidence>
<dbReference type="PROSITE" id="PS51187">
    <property type="entry name" value="AUTOINDUCER_SYNTH_2"/>
    <property type="match status" value="1"/>
</dbReference>
<dbReference type="PROSITE" id="PS00949">
    <property type="entry name" value="AUTOINDUCER_SYNTH_1"/>
    <property type="match status" value="1"/>
</dbReference>
<evidence type="ECO:0000256" key="1">
    <source>
        <dbReference type="ARBA" id="ARBA00012340"/>
    </source>
</evidence>
<dbReference type="GO" id="GO:0061579">
    <property type="term" value="F:N-acyl homoserine lactone synthase activity"/>
    <property type="evidence" value="ECO:0007669"/>
    <property type="project" value="UniProtKB-UniRule"/>
</dbReference>
<organism evidence="10 11">
    <name type="scientific">Halomonas stenophila</name>
    <dbReference type="NCBI Taxonomy" id="795312"/>
    <lineage>
        <taxon>Bacteria</taxon>
        <taxon>Pseudomonadati</taxon>
        <taxon>Pseudomonadota</taxon>
        <taxon>Gammaproteobacteria</taxon>
        <taxon>Oceanospirillales</taxon>
        <taxon>Halomonadaceae</taxon>
        <taxon>Halomonas</taxon>
    </lineage>
</organism>
<keyword evidence="6 8" id="KW-0071">Autoinducer synthesis</keyword>
<comment type="similarity">
    <text evidence="8 9">Belongs to the autoinducer synthase family.</text>
</comment>
<evidence type="ECO:0000256" key="8">
    <source>
        <dbReference type="PROSITE-ProRule" id="PRU00533"/>
    </source>
</evidence>
<dbReference type="Proteomes" id="UP000518892">
    <property type="component" value="Unassembled WGS sequence"/>
</dbReference>
<dbReference type="InterPro" id="IPR001690">
    <property type="entry name" value="Autoind_synthase"/>
</dbReference>
<dbReference type="GO" id="GO:0009372">
    <property type="term" value="P:quorum sensing"/>
    <property type="evidence" value="ECO:0007669"/>
    <property type="project" value="UniProtKB-UniRule"/>
</dbReference>
<gene>
    <name evidence="10" type="ORF">FHR97_004025</name>
</gene>
<dbReference type="EMBL" id="JACHXR010000025">
    <property type="protein sequence ID" value="MBB3233142.1"/>
    <property type="molecule type" value="Genomic_DNA"/>
</dbReference>
<name>A0A7W5HN40_9GAMM</name>
<dbReference type="EC" id="2.3.1.184" evidence="1 9"/>
<dbReference type="Gene3D" id="3.40.630.30">
    <property type="match status" value="1"/>
</dbReference>
<keyword evidence="10" id="KW-0012">Acyltransferase</keyword>
<proteinExistence type="inferred from homology"/>
<dbReference type="RefSeq" id="WP_221187886.1">
    <property type="nucleotide sequence ID" value="NZ_JACHXR010000025.1"/>
</dbReference>
<dbReference type="PANTHER" id="PTHR39322">
    <property type="entry name" value="ACYL-HOMOSERINE-LACTONE SYNTHASE"/>
    <property type="match status" value="1"/>
</dbReference>
<evidence type="ECO:0000256" key="3">
    <source>
        <dbReference type="ARBA" id="ARBA00022654"/>
    </source>
</evidence>
<evidence type="ECO:0000256" key="2">
    <source>
        <dbReference type="ARBA" id="ARBA00018768"/>
    </source>
</evidence>
<keyword evidence="11" id="KW-1185">Reference proteome</keyword>
<dbReference type="Pfam" id="PF00765">
    <property type="entry name" value="Autoind_synth"/>
    <property type="match status" value="1"/>
</dbReference>
<evidence type="ECO:0000313" key="11">
    <source>
        <dbReference type="Proteomes" id="UP000518892"/>
    </source>
</evidence>
<protein>
    <recommendedName>
        <fullName evidence="2 9">Acyl-homoserine-lactone synthase</fullName>
        <ecNumber evidence="1 9">2.3.1.184</ecNumber>
    </recommendedName>
    <alternativeName>
        <fullName evidence="9">Autoinducer synthesis protein</fullName>
    </alternativeName>
</protein>
<keyword evidence="4 9" id="KW-0808">Transferase</keyword>
<dbReference type="InterPro" id="IPR016181">
    <property type="entry name" value="Acyl_CoA_acyltransferase"/>
</dbReference>
<dbReference type="PANTHER" id="PTHR39322:SF1">
    <property type="entry name" value="ISOVALERYL-HOMOSERINE LACTONE SYNTHASE"/>
    <property type="match status" value="1"/>
</dbReference>
<evidence type="ECO:0000256" key="4">
    <source>
        <dbReference type="ARBA" id="ARBA00022679"/>
    </source>
</evidence>
<reference evidence="10 11" key="1">
    <citation type="submission" date="2020-08" db="EMBL/GenBank/DDBJ databases">
        <title>Genomic Encyclopedia of Type Strains, Phase III (KMG-III): the genomes of soil and plant-associated and newly described type strains.</title>
        <authorList>
            <person name="Whitman W."/>
        </authorList>
    </citation>
    <scope>NUCLEOTIDE SEQUENCE [LARGE SCALE GENOMIC DNA]</scope>
    <source>
        <strain evidence="10 11">CECT 7744</strain>
    </source>
</reference>
<evidence type="ECO:0000256" key="9">
    <source>
        <dbReference type="RuleBase" id="RU361135"/>
    </source>
</evidence>
<evidence type="ECO:0000256" key="7">
    <source>
        <dbReference type="ARBA" id="ARBA00048576"/>
    </source>
</evidence>
<comment type="caution">
    <text evidence="10">The sequence shown here is derived from an EMBL/GenBank/DDBJ whole genome shotgun (WGS) entry which is preliminary data.</text>
</comment>
<sequence length="215" mass="24162">MIMFGYADNLRRTQSDLVEQMYILRAKTFFERRGWSVEVKDNKEIDRFDAMNPLYVMSISPRGKLLASLRLLPTTGPHMLSEVFPETMAGAGIIRHPLILESSRFCVDSAAANNYMNTGLNTVTGELLVGLFEIAMKAAQVNVVSVYDLFVERILRRAGCRFDRLGEPFVYDGLKTVAGIFEVSQVTIDSIRQRTDIHGDVFADIGDESRLSLKA</sequence>
<dbReference type="AlphaFoldDB" id="A0A7W5HN40"/>
<evidence type="ECO:0000313" key="10">
    <source>
        <dbReference type="EMBL" id="MBB3233142.1"/>
    </source>
</evidence>
<dbReference type="SUPFAM" id="SSF55729">
    <property type="entry name" value="Acyl-CoA N-acyltransferases (Nat)"/>
    <property type="match status" value="1"/>
</dbReference>
<keyword evidence="5 9" id="KW-0949">S-adenosyl-L-methionine</keyword>
<comment type="catalytic activity">
    <reaction evidence="7 9">
        <text>a fatty acyl-[ACP] + S-adenosyl-L-methionine = an N-acyl-L-homoserine lactone + S-methyl-5'-thioadenosine + holo-[ACP] + H(+)</text>
        <dbReference type="Rhea" id="RHEA:10096"/>
        <dbReference type="Rhea" id="RHEA-COMP:9685"/>
        <dbReference type="Rhea" id="RHEA-COMP:14125"/>
        <dbReference type="ChEBI" id="CHEBI:15378"/>
        <dbReference type="ChEBI" id="CHEBI:17509"/>
        <dbReference type="ChEBI" id="CHEBI:55474"/>
        <dbReference type="ChEBI" id="CHEBI:59789"/>
        <dbReference type="ChEBI" id="CHEBI:64479"/>
        <dbReference type="ChEBI" id="CHEBI:138651"/>
        <dbReference type="EC" id="2.3.1.184"/>
    </reaction>
</comment>
<dbReference type="GO" id="GO:0007165">
    <property type="term" value="P:signal transduction"/>
    <property type="evidence" value="ECO:0007669"/>
    <property type="project" value="TreeGrafter"/>
</dbReference>
<keyword evidence="3 8" id="KW-0673">Quorum sensing</keyword>
<accession>A0A7W5HN40</accession>
<evidence type="ECO:0000256" key="6">
    <source>
        <dbReference type="ARBA" id="ARBA00022929"/>
    </source>
</evidence>